<keyword evidence="2" id="KW-1133">Transmembrane helix</keyword>
<evidence type="ECO:0000256" key="2">
    <source>
        <dbReference type="SAM" id="Phobius"/>
    </source>
</evidence>
<reference evidence="4" key="2">
    <citation type="journal article" date="2017" name="J. Anim. Genet.">
        <title>Multiple reference genome sequences of hot pepper reveal the massive evolution of plant disease resistance genes by retroduplication.</title>
        <authorList>
            <person name="Kim S."/>
            <person name="Park J."/>
            <person name="Yeom S.-I."/>
            <person name="Kim Y.-M."/>
            <person name="Seo E."/>
            <person name="Kim K.-T."/>
            <person name="Kim M.-S."/>
            <person name="Lee J.M."/>
            <person name="Cheong K."/>
            <person name="Shin H.-S."/>
            <person name="Kim S.-B."/>
            <person name="Han K."/>
            <person name="Lee J."/>
            <person name="Park M."/>
            <person name="Lee H.-A."/>
            <person name="Lee H.-Y."/>
            <person name="Lee Y."/>
            <person name="Oh S."/>
            <person name="Lee J.H."/>
            <person name="Choi E."/>
            <person name="Choi E."/>
            <person name="Lee S.E."/>
            <person name="Jeon J."/>
            <person name="Kim H."/>
            <person name="Choi G."/>
            <person name="Song H."/>
            <person name="Lee J."/>
            <person name="Lee S.-C."/>
            <person name="Kwon J.-K."/>
            <person name="Lee H.-Y."/>
            <person name="Koo N."/>
            <person name="Hong Y."/>
            <person name="Kim R.W."/>
            <person name="Kang W.-H."/>
            <person name="Huh J.H."/>
            <person name="Kang B.-C."/>
            <person name="Yang T.-J."/>
            <person name="Lee Y.-H."/>
            <person name="Bennetzen J.L."/>
            <person name="Choi D."/>
        </authorList>
    </citation>
    <scope>NUCLEOTIDE SEQUENCE [LARGE SCALE GENOMIC DNA]</scope>
    <source>
        <strain evidence="4">cv. PBC81</strain>
    </source>
</reference>
<dbReference type="OrthoDB" id="653151at2759"/>
<feature type="transmembrane region" description="Helical" evidence="2">
    <location>
        <begin position="75"/>
        <end position="100"/>
    </location>
</feature>
<evidence type="ECO:0000313" key="3">
    <source>
        <dbReference type="EMBL" id="PHT58927.1"/>
    </source>
</evidence>
<reference evidence="3 4" key="1">
    <citation type="journal article" date="2017" name="Genome Biol.">
        <title>New reference genome sequences of hot pepper reveal the massive evolution of plant disease-resistance genes by retroduplication.</title>
        <authorList>
            <person name="Kim S."/>
            <person name="Park J."/>
            <person name="Yeom S.I."/>
            <person name="Kim Y.M."/>
            <person name="Seo E."/>
            <person name="Kim K.T."/>
            <person name="Kim M.S."/>
            <person name="Lee J.M."/>
            <person name="Cheong K."/>
            <person name="Shin H.S."/>
            <person name="Kim S.B."/>
            <person name="Han K."/>
            <person name="Lee J."/>
            <person name="Park M."/>
            <person name="Lee H.A."/>
            <person name="Lee H.Y."/>
            <person name="Lee Y."/>
            <person name="Oh S."/>
            <person name="Lee J.H."/>
            <person name="Choi E."/>
            <person name="Choi E."/>
            <person name="Lee S.E."/>
            <person name="Jeon J."/>
            <person name="Kim H."/>
            <person name="Choi G."/>
            <person name="Song H."/>
            <person name="Lee J."/>
            <person name="Lee S.C."/>
            <person name="Kwon J.K."/>
            <person name="Lee H.Y."/>
            <person name="Koo N."/>
            <person name="Hong Y."/>
            <person name="Kim R.W."/>
            <person name="Kang W.H."/>
            <person name="Huh J.H."/>
            <person name="Kang B.C."/>
            <person name="Yang T.J."/>
            <person name="Lee Y.H."/>
            <person name="Bennetzen J.L."/>
            <person name="Choi D."/>
        </authorList>
    </citation>
    <scope>NUCLEOTIDE SEQUENCE [LARGE SCALE GENOMIC DNA]</scope>
    <source>
        <strain evidence="4">cv. PBC81</strain>
    </source>
</reference>
<dbReference type="GO" id="GO:0071763">
    <property type="term" value="P:nuclear membrane organization"/>
    <property type="evidence" value="ECO:0007669"/>
    <property type="project" value="TreeGrafter"/>
</dbReference>
<dbReference type="GO" id="GO:0005635">
    <property type="term" value="C:nuclear envelope"/>
    <property type="evidence" value="ECO:0007669"/>
    <property type="project" value="TreeGrafter"/>
</dbReference>
<dbReference type="Proteomes" id="UP000224567">
    <property type="component" value="Unassembled WGS sequence"/>
</dbReference>
<accession>A0A2G2XN60</accession>
<keyword evidence="2" id="KW-0472">Membrane</keyword>
<proteinExistence type="predicted"/>
<gene>
    <name evidence="3" type="ORF">CQW23_01290</name>
</gene>
<dbReference type="AlphaFoldDB" id="A0A2G2XN60"/>
<feature type="transmembrane region" description="Helical" evidence="2">
    <location>
        <begin position="46"/>
        <end position="68"/>
    </location>
</feature>
<protein>
    <submittedName>
        <fullName evidence="3">Uncharacterized protein</fullName>
    </submittedName>
</protein>
<name>A0A2G2XN60_CAPBA</name>
<keyword evidence="4" id="KW-1185">Reference proteome</keyword>
<dbReference type="PANTHER" id="PTHR33416">
    <property type="entry name" value="NUCLEAR PORE COMPLEX PROTEIN NUP1"/>
    <property type="match status" value="1"/>
</dbReference>
<dbReference type="STRING" id="33114.A0A2G2XN60"/>
<keyword evidence="2" id="KW-0812">Transmembrane</keyword>
<feature type="transmembrane region" description="Helical" evidence="2">
    <location>
        <begin position="19"/>
        <end position="40"/>
    </location>
</feature>
<evidence type="ECO:0000256" key="1">
    <source>
        <dbReference type="SAM" id="MobiDB-lite"/>
    </source>
</evidence>
<feature type="region of interest" description="Disordered" evidence="1">
    <location>
        <begin position="185"/>
        <end position="213"/>
    </location>
</feature>
<feature type="transmembrane region" description="Helical" evidence="2">
    <location>
        <begin position="106"/>
        <end position="131"/>
    </location>
</feature>
<organism evidence="3 4">
    <name type="scientific">Capsicum baccatum</name>
    <name type="common">Peruvian pepper</name>
    <dbReference type="NCBI Taxonomy" id="33114"/>
    <lineage>
        <taxon>Eukaryota</taxon>
        <taxon>Viridiplantae</taxon>
        <taxon>Streptophyta</taxon>
        <taxon>Embryophyta</taxon>
        <taxon>Tracheophyta</taxon>
        <taxon>Spermatophyta</taxon>
        <taxon>Magnoliopsida</taxon>
        <taxon>eudicotyledons</taxon>
        <taxon>Gunneridae</taxon>
        <taxon>Pentapetalae</taxon>
        <taxon>asterids</taxon>
        <taxon>lamiids</taxon>
        <taxon>Solanales</taxon>
        <taxon>Solanaceae</taxon>
        <taxon>Solanoideae</taxon>
        <taxon>Capsiceae</taxon>
        <taxon>Capsicum</taxon>
    </lineage>
</organism>
<evidence type="ECO:0000313" key="4">
    <source>
        <dbReference type="Proteomes" id="UP000224567"/>
    </source>
</evidence>
<dbReference type="PANTHER" id="PTHR33416:SF18">
    <property type="entry name" value="NUCLEOPORIN-LIKE PROTEIN"/>
    <property type="match status" value="1"/>
</dbReference>
<sequence>MTVWATVCRPSHRTLAVRIAHFVVAGAVVAAAIIIVAIVLVAIVNVAIVVIIVVTVIAVIITVAVVLVAAVVVAIVVIIVVTVIAAAIFVVVVAVVVAAIIAVIAIAVVVAIVIVVAVVVAIVVVVVVAVYRAVERFYKKTHVDSHHALVMSTLPYFQGCGLVERRAREERDVMEFNPTPTHYGNRGAGGKFKKPTARKPPATPYDRPPLNQQSRSSWISKLVDPAYRIISGSANRILPSFITNTIACNPPPLELIDGDLGLRLILSSEY</sequence>
<dbReference type="EMBL" id="MLFT02000001">
    <property type="protein sequence ID" value="PHT58927.1"/>
    <property type="molecule type" value="Genomic_DNA"/>
</dbReference>
<comment type="caution">
    <text evidence="3">The sequence shown here is derived from an EMBL/GenBank/DDBJ whole genome shotgun (WGS) entry which is preliminary data.</text>
</comment>